<evidence type="ECO:0000313" key="3">
    <source>
        <dbReference type="Proteomes" id="UP000594261"/>
    </source>
</evidence>
<dbReference type="EnsemblPlants" id="QL01p042200:mrna">
    <property type="protein sequence ID" value="QL01p042200:mrna"/>
    <property type="gene ID" value="QL01p042200"/>
</dbReference>
<dbReference type="GO" id="GO:0009507">
    <property type="term" value="C:chloroplast"/>
    <property type="evidence" value="ECO:0007669"/>
    <property type="project" value="TreeGrafter"/>
</dbReference>
<evidence type="ECO:0000256" key="1">
    <source>
        <dbReference type="SAM" id="Phobius"/>
    </source>
</evidence>
<protein>
    <recommendedName>
        <fullName evidence="4">LOW protein: ammonium transporter 1-like protein</fullName>
    </recommendedName>
</protein>
<reference evidence="2 3" key="1">
    <citation type="journal article" date="2016" name="G3 (Bethesda)">
        <title>First Draft Assembly and Annotation of the Genome of a California Endemic Oak Quercus lobata Nee (Fagaceae).</title>
        <authorList>
            <person name="Sork V.L."/>
            <person name="Fitz-Gibbon S.T."/>
            <person name="Puiu D."/>
            <person name="Crepeau M."/>
            <person name="Gugger P.F."/>
            <person name="Sherman R."/>
            <person name="Stevens K."/>
            <person name="Langley C.H."/>
            <person name="Pellegrini M."/>
            <person name="Salzberg S.L."/>
        </authorList>
    </citation>
    <scope>NUCLEOTIDE SEQUENCE [LARGE SCALE GENOMIC DNA]</scope>
    <source>
        <strain evidence="2 3">cv. SW786</strain>
    </source>
</reference>
<dbReference type="OMA" id="FRPSRFH"/>
<keyword evidence="1" id="KW-1133">Transmembrane helix</keyword>
<name>A0A7N2KQB8_QUELO</name>
<dbReference type="PANTHER" id="PTHR36802">
    <property type="entry name" value="OS02G0815400 PROTEIN"/>
    <property type="match status" value="1"/>
</dbReference>
<dbReference type="FunCoup" id="A0A7N2KQB8">
    <property type="interactions" value="1816"/>
</dbReference>
<organism evidence="2 3">
    <name type="scientific">Quercus lobata</name>
    <name type="common">Valley oak</name>
    <dbReference type="NCBI Taxonomy" id="97700"/>
    <lineage>
        <taxon>Eukaryota</taxon>
        <taxon>Viridiplantae</taxon>
        <taxon>Streptophyta</taxon>
        <taxon>Embryophyta</taxon>
        <taxon>Tracheophyta</taxon>
        <taxon>Spermatophyta</taxon>
        <taxon>Magnoliopsida</taxon>
        <taxon>eudicotyledons</taxon>
        <taxon>Gunneridae</taxon>
        <taxon>Pentapetalae</taxon>
        <taxon>rosids</taxon>
        <taxon>fabids</taxon>
        <taxon>Fagales</taxon>
        <taxon>Fagaceae</taxon>
        <taxon>Quercus</taxon>
    </lineage>
</organism>
<dbReference type="Gramene" id="QL01p042200:mrna">
    <property type="protein sequence ID" value="QL01p042200:mrna"/>
    <property type="gene ID" value="QL01p042200"/>
</dbReference>
<evidence type="ECO:0000313" key="2">
    <source>
        <dbReference type="EnsemblPlants" id="QL01p042200:mrna"/>
    </source>
</evidence>
<keyword evidence="3" id="KW-1185">Reference proteome</keyword>
<keyword evidence="1" id="KW-0472">Membrane</keyword>
<dbReference type="PANTHER" id="PTHR36802:SF1">
    <property type="entry name" value="OS02G0815400 PROTEIN"/>
    <property type="match status" value="1"/>
</dbReference>
<dbReference type="AlphaFoldDB" id="A0A7N2KQB8"/>
<proteinExistence type="predicted"/>
<keyword evidence="1" id="KW-0812">Transmembrane</keyword>
<evidence type="ECO:0008006" key="4">
    <source>
        <dbReference type="Google" id="ProtNLM"/>
    </source>
</evidence>
<feature type="transmembrane region" description="Helical" evidence="1">
    <location>
        <begin position="285"/>
        <end position="307"/>
    </location>
</feature>
<dbReference type="Proteomes" id="UP000594261">
    <property type="component" value="Chromosome 1"/>
</dbReference>
<sequence>MASSLHLLIQVQPLPNFPSITVPLFPQKPFHIPSLTSLKPSNKPLFSKPLTVPFALTESSDSPNSLQPNNNAQSLLQQLADSFDLPQDYFSQLPSDLRIDLNDAAFDLSNGPVIDECGQALGDTLLNLSRAWELADTSTSHSLASKLPGLEESLTDNAKSGKIISGLALGKRLVSAGRRFQSMGQFGQGELQKIAKVMITTGRLLSASSVSTAAEEQSKKETRMFKFGELQVEFTSDKAYIGAAIGFAFGILSWQLGQGVQSIPESSLQYANDNALLLAKSLRGALLAICYSSAVLSAFCTVGLVLLGRQLDSKE</sequence>
<dbReference type="EMBL" id="LRBV02000001">
    <property type="status" value="NOT_ANNOTATED_CDS"/>
    <property type="molecule type" value="Genomic_DNA"/>
</dbReference>
<reference evidence="2" key="2">
    <citation type="submission" date="2021-01" db="UniProtKB">
        <authorList>
            <consortium name="EnsemblPlants"/>
        </authorList>
    </citation>
    <scope>IDENTIFICATION</scope>
</reference>
<dbReference type="InParanoid" id="A0A7N2KQB8"/>
<accession>A0A7N2KQB8</accession>